<dbReference type="EMBL" id="VDCQ01000014">
    <property type="protein sequence ID" value="TNJ66026.1"/>
    <property type="molecule type" value="Genomic_DNA"/>
</dbReference>
<dbReference type="GO" id="GO:0004560">
    <property type="term" value="F:alpha-L-fucosidase activity"/>
    <property type="evidence" value="ECO:0007669"/>
    <property type="project" value="InterPro"/>
</dbReference>
<dbReference type="CDD" id="cd03143">
    <property type="entry name" value="A4_beta-galactosidase_middle_domain"/>
    <property type="match status" value="1"/>
</dbReference>
<dbReference type="Gene3D" id="3.20.20.80">
    <property type="entry name" value="Glycosidases"/>
    <property type="match status" value="1"/>
</dbReference>
<dbReference type="InterPro" id="IPR013738">
    <property type="entry name" value="Beta_galactosidase_Trimer"/>
</dbReference>
<name>A0A5C4TBK0_9BACL</name>
<dbReference type="PANTHER" id="PTHR10030:SF37">
    <property type="entry name" value="ALPHA-L-FUCOSIDASE-RELATED"/>
    <property type="match status" value="1"/>
</dbReference>
<dbReference type="OrthoDB" id="9780891at2"/>
<dbReference type="AlphaFoldDB" id="A0A5C4TBK0"/>
<dbReference type="GO" id="GO:0006004">
    <property type="term" value="P:fucose metabolic process"/>
    <property type="evidence" value="ECO:0007669"/>
    <property type="project" value="TreeGrafter"/>
</dbReference>
<evidence type="ECO:0000313" key="2">
    <source>
        <dbReference type="EMBL" id="TNJ66026.1"/>
    </source>
</evidence>
<feature type="domain" description="Beta-galactosidase trimerisation" evidence="1">
    <location>
        <begin position="358"/>
        <end position="592"/>
    </location>
</feature>
<dbReference type="InterPro" id="IPR017853">
    <property type="entry name" value="GH"/>
</dbReference>
<dbReference type="Pfam" id="PF08532">
    <property type="entry name" value="Glyco_hydro_42M"/>
    <property type="match status" value="1"/>
</dbReference>
<gene>
    <name evidence="2" type="ORF">FE784_12690</name>
</gene>
<dbReference type="GO" id="GO:0004565">
    <property type="term" value="F:beta-galactosidase activity"/>
    <property type="evidence" value="ECO:0007669"/>
    <property type="project" value="InterPro"/>
</dbReference>
<dbReference type="RefSeq" id="WP_139602567.1">
    <property type="nucleotide sequence ID" value="NZ_VDCQ01000014.1"/>
</dbReference>
<keyword evidence="3" id="KW-1185">Reference proteome</keyword>
<dbReference type="InterPro" id="IPR028212">
    <property type="entry name" value="GHL6"/>
</dbReference>
<dbReference type="SUPFAM" id="SSF52317">
    <property type="entry name" value="Class I glutamine amidotransferase-like"/>
    <property type="match status" value="1"/>
</dbReference>
<dbReference type="GO" id="GO:0016139">
    <property type="term" value="P:glycoside catabolic process"/>
    <property type="evidence" value="ECO:0007669"/>
    <property type="project" value="TreeGrafter"/>
</dbReference>
<dbReference type="Gene3D" id="3.40.50.880">
    <property type="match status" value="1"/>
</dbReference>
<dbReference type="GO" id="GO:0005764">
    <property type="term" value="C:lysosome"/>
    <property type="evidence" value="ECO:0007669"/>
    <property type="project" value="TreeGrafter"/>
</dbReference>
<accession>A0A5C4TBK0</accession>
<dbReference type="PANTHER" id="PTHR10030">
    <property type="entry name" value="ALPHA-L-FUCOSIDASE"/>
    <property type="match status" value="1"/>
</dbReference>
<dbReference type="SUPFAM" id="SSF51445">
    <property type="entry name" value="(Trans)glycosidases"/>
    <property type="match status" value="1"/>
</dbReference>
<dbReference type="InterPro" id="IPR000933">
    <property type="entry name" value="Glyco_hydro_29"/>
</dbReference>
<evidence type="ECO:0000313" key="3">
    <source>
        <dbReference type="Proteomes" id="UP000307943"/>
    </source>
</evidence>
<dbReference type="Pfam" id="PF14871">
    <property type="entry name" value="GHL6"/>
    <property type="match status" value="1"/>
</dbReference>
<protein>
    <recommendedName>
        <fullName evidence="1">Beta-galactosidase trimerisation domain-containing protein</fullName>
    </recommendedName>
</protein>
<dbReference type="InterPro" id="IPR029062">
    <property type="entry name" value="Class_I_gatase-like"/>
</dbReference>
<reference evidence="2 3" key="1">
    <citation type="submission" date="2019-05" db="EMBL/GenBank/DDBJ databases">
        <title>We sequenced the genome of Paenibacillus hemerocallicola KCTC 33185 for further insight into its adaptation and study the phylogeny of Paenibacillus.</title>
        <authorList>
            <person name="Narsing Rao M.P."/>
        </authorList>
    </citation>
    <scope>NUCLEOTIDE SEQUENCE [LARGE SCALE GENOMIC DNA]</scope>
    <source>
        <strain evidence="2 3">KCTC 33185</strain>
    </source>
</reference>
<comment type="caution">
    <text evidence="2">The sequence shown here is derived from an EMBL/GenBank/DDBJ whole genome shotgun (WGS) entry which is preliminary data.</text>
</comment>
<proteinExistence type="predicted"/>
<evidence type="ECO:0000259" key="1">
    <source>
        <dbReference type="Pfam" id="PF08532"/>
    </source>
</evidence>
<organism evidence="2 3">
    <name type="scientific">Paenibacillus hemerocallicola</name>
    <dbReference type="NCBI Taxonomy" id="1172614"/>
    <lineage>
        <taxon>Bacteria</taxon>
        <taxon>Bacillati</taxon>
        <taxon>Bacillota</taxon>
        <taxon>Bacilli</taxon>
        <taxon>Bacillales</taxon>
        <taxon>Paenibacillaceae</taxon>
        <taxon>Paenibacillus</taxon>
    </lineage>
</organism>
<dbReference type="Proteomes" id="UP000307943">
    <property type="component" value="Unassembled WGS sequence"/>
</dbReference>
<sequence>MTGKRWYQQSYRRNLIDMHIADWDDKFLSEFDPKTYVDMLELSDVNTAILYAGSCEGICHWPTKAGHMHRGLKGRDIIGELLELCRERNMNAVVYFNMYSRWAYDTYPDWRLHTVKGQTSVERGSRYGLMCPNSSYDEYVVAQIEDLCTNYEFQGIWIDMIGWYNSVCYCRHCRDKFEQATGKPLPETIDWGNPDWVAFQRKREEWVAEFAAKMTRAAKAIKPDVSFVHTCTTGLRGWGGGGSYAFYRESEYLAGDFLDDPVKQSYVCKFLNALSENKPIEFMTPRCLNLRYHTTTKSRETLEAQVFSAMANQASFLFIDAIDPVGTLNRDVYAMMGDIFQETKPYEAYLDPNSKLCADVGIYFNFESMIEWEDNGKNVLNATRENVPVLRLMNVAKTLMTRHIPYGVVTGKNLAELYDYQVIVLPEIVALNEAEKEALRQYVASGGSVYASRHTSWTTEKGEVCGDFGLADLFGVSYTGETVEKITYMSPTAEGAACFPDSTDYYPMLFSGPQVQLAATADVEVWAKLTLPFTVPTDNNRYAVGTSNPPGIHTDLPALVLNRYEQGKAMYSAGDFERMTENQQRDVFAELVRSLMSRPPLFATNAPKPVEITMFHQPGQKRYIVSLINFQSDMPNIPIHDIELEIRWSGDRKVDKLLLLPAETETAYTMRDGYVRFSAPRLDTFLMFALCYSE</sequence>